<keyword evidence="3" id="KW-1185">Reference proteome</keyword>
<name>A0ABR4KWD4_9EURO</name>
<protein>
    <recommendedName>
        <fullName evidence="1">F-box domain-containing protein</fullName>
    </recommendedName>
</protein>
<evidence type="ECO:0000313" key="2">
    <source>
        <dbReference type="EMBL" id="KAL2855582.1"/>
    </source>
</evidence>
<dbReference type="GeneID" id="98159974"/>
<dbReference type="EMBL" id="JBFXLR010000009">
    <property type="protein sequence ID" value="KAL2855582.1"/>
    <property type="molecule type" value="Genomic_DNA"/>
</dbReference>
<organism evidence="2 3">
    <name type="scientific">Aspergillus pseudodeflectus</name>
    <dbReference type="NCBI Taxonomy" id="176178"/>
    <lineage>
        <taxon>Eukaryota</taxon>
        <taxon>Fungi</taxon>
        <taxon>Dikarya</taxon>
        <taxon>Ascomycota</taxon>
        <taxon>Pezizomycotina</taxon>
        <taxon>Eurotiomycetes</taxon>
        <taxon>Eurotiomycetidae</taxon>
        <taxon>Eurotiales</taxon>
        <taxon>Aspergillaceae</taxon>
        <taxon>Aspergillus</taxon>
        <taxon>Aspergillus subgen. Nidulantes</taxon>
    </lineage>
</organism>
<reference evidence="2 3" key="1">
    <citation type="submission" date="2024-07" db="EMBL/GenBank/DDBJ databases">
        <title>Section-level genome sequencing and comparative genomics of Aspergillus sections Usti and Cavernicolus.</title>
        <authorList>
            <consortium name="Lawrence Berkeley National Laboratory"/>
            <person name="Nybo J.L."/>
            <person name="Vesth T.C."/>
            <person name="Theobald S."/>
            <person name="Frisvad J.C."/>
            <person name="Larsen T.O."/>
            <person name="Kjaerboelling I."/>
            <person name="Rothschild-Mancinelli K."/>
            <person name="Lyhne E.K."/>
            <person name="Kogle M.E."/>
            <person name="Barry K."/>
            <person name="Clum A."/>
            <person name="Na H."/>
            <person name="Ledsgaard L."/>
            <person name="Lin J."/>
            <person name="Lipzen A."/>
            <person name="Kuo A."/>
            <person name="Riley R."/>
            <person name="Mondo S."/>
            <person name="LaButti K."/>
            <person name="Haridas S."/>
            <person name="Pangalinan J."/>
            <person name="Salamov A.A."/>
            <person name="Simmons B.A."/>
            <person name="Magnuson J.K."/>
            <person name="Chen J."/>
            <person name="Drula E."/>
            <person name="Henrissat B."/>
            <person name="Wiebenga A."/>
            <person name="Lubbers R.J."/>
            <person name="Gomes A.C."/>
            <person name="Macurrencykelacurrency M.R."/>
            <person name="Stajich J."/>
            <person name="Grigoriev I.V."/>
            <person name="Mortensen U.H."/>
            <person name="De vries R.P."/>
            <person name="Baker S.E."/>
            <person name="Andersen M.R."/>
        </authorList>
    </citation>
    <scope>NUCLEOTIDE SEQUENCE [LARGE SCALE GENOMIC DNA]</scope>
    <source>
        <strain evidence="2 3">CBS 756.74</strain>
    </source>
</reference>
<dbReference type="Pfam" id="PF00646">
    <property type="entry name" value="F-box"/>
    <property type="match status" value="1"/>
</dbReference>
<comment type="caution">
    <text evidence="2">The sequence shown here is derived from an EMBL/GenBank/DDBJ whole genome shotgun (WGS) entry which is preliminary data.</text>
</comment>
<sequence>MPNRLPFDLLRGIVSIVSHLQGDNDTLFNCALVSRQWQCAFERILYQSIYIMTGHRPPRGGLSLRAFLSLASRPGGRVRMAITREVSLFAKCPELNDADDLDEPDDTTDEELESPWDMTSEIIKKLLKRLKSPAHIRVGLAIMQCAPCVDPNTVIEAMSLRGKTWGDGAKLPNLAPINSLLIVDQMPIEPRNLRVPEHIILRVIQACTALASLGHLDPEHMSKNVEWAYSAKA</sequence>
<dbReference type="Proteomes" id="UP001610444">
    <property type="component" value="Unassembled WGS sequence"/>
</dbReference>
<accession>A0ABR4KWD4</accession>
<feature type="domain" description="F-box" evidence="1">
    <location>
        <begin position="4"/>
        <end position="40"/>
    </location>
</feature>
<proteinExistence type="predicted"/>
<gene>
    <name evidence="2" type="ORF">BJX68DRAFT_263939</name>
</gene>
<dbReference type="InterPro" id="IPR001810">
    <property type="entry name" value="F-box_dom"/>
</dbReference>
<evidence type="ECO:0000313" key="3">
    <source>
        <dbReference type="Proteomes" id="UP001610444"/>
    </source>
</evidence>
<evidence type="ECO:0000259" key="1">
    <source>
        <dbReference type="Pfam" id="PF00646"/>
    </source>
</evidence>
<dbReference type="RefSeq" id="XP_070901989.1">
    <property type="nucleotide sequence ID" value="XM_071044810.1"/>
</dbReference>